<gene>
    <name evidence="2" type="ORF">NF348_14825</name>
</gene>
<evidence type="ECO:0000313" key="3">
    <source>
        <dbReference type="Proteomes" id="UP001060275"/>
    </source>
</evidence>
<accession>A0A9Q4ARA1</accession>
<keyword evidence="3" id="KW-1185">Reference proteome</keyword>
<sequence>MKNGFRAALVALALLAPTATPSMVQAANGELDLLTSYIGDWRGEGALVGGDQPEPFRCRLGVSQGNLLKINYTGRCTLVNATLSISGTIAYNDAERRFEAAMSSNAGYTGLAIGRQSGGNISFDLREQQKDRAGGDVRIGARILLINDKITVDFEVEFNNSGDVLTASVPFNR</sequence>
<organism evidence="2 3">
    <name type="scientific">Devosia ureilytica</name>
    <dbReference type="NCBI Taxonomy" id="2952754"/>
    <lineage>
        <taxon>Bacteria</taxon>
        <taxon>Pseudomonadati</taxon>
        <taxon>Pseudomonadota</taxon>
        <taxon>Alphaproteobacteria</taxon>
        <taxon>Hyphomicrobiales</taxon>
        <taxon>Devosiaceae</taxon>
        <taxon>Devosia</taxon>
    </lineage>
</organism>
<dbReference type="Proteomes" id="UP001060275">
    <property type="component" value="Unassembled WGS sequence"/>
</dbReference>
<dbReference type="InterPro" id="IPR012674">
    <property type="entry name" value="Calycin"/>
</dbReference>
<keyword evidence="1" id="KW-0732">Signal</keyword>
<evidence type="ECO:0008006" key="4">
    <source>
        <dbReference type="Google" id="ProtNLM"/>
    </source>
</evidence>
<dbReference type="RefSeq" id="WP_254675441.1">
    <property type="nucleotide sequence ID" value="NZ_JAMWDU010000005.1"/>
</dbReference>
<evidence type="ECO:0000313" key="2">
    <source>
        <dbReference type="EMBL" id="MCP8888390.1"/>
    </source>
</evidence>
<evidence type="ECO:0000256" key="1">
    <source>
        <dbReference type="SAM" id="SignalP"/>
    </source>
</evidence>
<proteinExistence type="predicted"/>
<protein>
    <recommendedName>
        <fullName evidence="4">THAP4-like heme-binding beta-barrel domain-containing protein</fullName>
    </recommendedName>
</protein>
<dbReference type="Gene3D" id="2.40.128.20">
    <property type="match status" value="1"/>
</dbReference>
<reference evidence="2" key="1">
    <citation type="submission" date="2022-06" db="EMBL/GenBank/DDBJ databases">
        <title>Devosia sp. XJ19-45 genome assembly.</title>
        <authorList>
            <person name="Li B."/>
            <person name="Cai M."/>
            <person name="Nie G."/>
            <person name="Li W."/>
        </authorList>
    </citation>
    <scope>NUCLEOTIDE SEQUENCE</scope>
    <source>
        <strain evidence="2">XJ19-45</strain>
    </source>
</reference>
<comment type="caution">
    <text evidence="2">The sequence shown here is derived from an EMBL/GenBank/DDBJ whole genome shotgun (WGS) entry which is preliminary data.</text>
</comment>
<dbReference type="EMBL" id="JAMWDU010000005">
    <property type="protein sequence ID" value="MCP8888390.1"/>
    <property type="molecule type" value="Genomic_DNA"/>
</dbReference>
<dbReference type="AlphaFoldDB" id="A0A9Q4ARA1"/>
<feature type="chain" id="PRO_5040254449" description="THAP4-like heme-binding beta-barrel domain-containing protein" evidence="1">
    <location>
        <begin position="27"/>
        <end position="173"/>
    </location>
</feature>
<name>A0A9Q4ARA1_9HYPH</name>
<feature type="signal peptide" evidence="1">
    <location>
        <begin position="1"/>
        <end position="26"/>
    </location>
</feature>